<evidence type="ECO:0000313" key="1">
    <source>
        <dbReference type="EMBL" id="MCS0588286.1"/>
    </source>
</evidence>
<dbReference type="EMBL" id="JANUGX010000003">
    <property type="protein sequence ID" value="MCS0588286.1"/>
    <property type="molecule type" value="Genomic_DNA"/>
</dbReference>
<evidence type="ECO:0000313" key="2">
    <source>
        <dbReference type="Proteomes" id="UP001205560"/>
    </source>
</evidence>
<dbReference type="RefSeq" id="WP_258844101.1">
    <property type="nucleotide sequence ID" value="NZ_JANUGX010000003.1"/>
</dbReference>
<evidence type="ECO:0008006" key="3">
    <source>
        <dbReference type="Google" id="ProtNLM"/>
    </source>
</evidence>
<sequence>MGSVPRYKESVLNRRPYHSHRYDVYAPKLQRQVTLFGRDALDLWTSLEASTQVLSYCERPLLVPDMRPQRAFDFWVQRPDGDELLILLREGDSDIANEDAGVSVRALDTKTIDGIPIRCLDPNDMVQHRTALANWGTIIRDLAAFQRFVPEPLCRELLSTLGTGKTIGQLQSELTDFDSSTVRLAIYMVLHRGHAVCKQLVTLPLGPNHMIERP</sequence>
<comment type="caution">
    <text evidence="1">The sequence shown here is derived from an EMBL/GenBank/DDBJ whole genome shotgun (WGS) entry which is preliminary data.</text>
</comment>
<name>A0ABT2A283_9BURK</name>
<accession>A0ABT2A283</accession>
<protein>
    <recommendedName>
        <fullName evidence="3">TnsA endonuclease N-terminal domain-containing protein</fullName>
    </recommendedName>
</protein>
<keyword evidence="2" id="KW-1185">Reference proteome</keyword>
<dbReference type="Proteomes" id="UP001205560">
    <property type="component" value="Unassembled WGS sequence"/>
</dbReference>
<gene>
    <name evidence="1" type="ORF">NX782_03610</name>
</gene>
<organism evidence="1 2">
    <name type="scientific">Massilia norwichensis</name>
    <dbReference type="NCBI Taxonomy" id="1442366"/>
    <lineage>
        <taxon>Bacteria</taxon>
        <taxon>Pseudomonadati</taxon>
        <taxon>Pseudomonadota</taxon>
        <taxon>Betaproteobacteria</taxon>
        <taxon>Burkholderiales</taxon>
        <taxon>Oxalobacteraceae</taxon>
        <taxon>Telluria group</taxon>
        <taxon>Massilia</taxon>
    </lineage>
</organism>
<reference evidence="1 2" key="1">
    <citation type="submission" date="2022-08" db="EMBL/GenBank/DDBJ databases">
        <title>Reclassification of Massilia species as members of the genera Telluria, Duganella, Pseudoduganella, Mokoshia gen. nov. and Zemynaea gen. nov. using orthogonal and non-orthogonal genome-based approaches.</title>
        <authorList>
            <person name="Bowman J.P."/>
        </authorList>
    </citation>
    <scope>NUCLEOTIDE SEQUENCE [LARGE SCALE GENOMIC DNA]</scope>
    <source>
        <strain evidence="1 2">LMG 28164</strain>
    </source>
</reference>
<proteinExistence type="predicted"/>